<evidence type="ECO:0000313" key="7">
    <source>
        <dbReference type="EMBL" id="CAE0670561.1"/>
    </source>
</evidence>
<dbReference type="EMBL" id="HBIV01031119">
    <property type="protein sequence ID" value="CAE0670555.1"/>
    <property type="molecule type" value="Transcribed_RNA"/>
</dbReference>
<gene>
    <name evidence="2" type="ORF">LGLO00237_LOCUS22192</name>
    <name evidence="3" type="ORF">LGLO00237_LOCUS22194</name>
    <name evidence="4" type="ORF">LGLO00237_LOCUS22195</name>
    <name evidence="5" type="ORF">LGLO00237_LOCUS22196</name>
    <name evidence="6" type="ORF">LGLO00237_LOCUS22197</name>
    <name evidence="7" type="ORF">LGLO00237_LOCUS22200</name>
</gene>
<name>A0A6V3PPX0_9EUKA</name>
<evidence type="ECO:0000313" key="3">
    <source>
        <dbReference type="EMBL" id="CAE0670555.1"/>
    </source>
</evidence>
<dbReference type="EMBL" id="HBIV01031122">
    <property type="protein sequence ID" value="CAE0670558.1"/>
    <property type="molecule type" value="Transcribed_RNA"/>
</dbReference>
<proteinExistence type="predicted"/>
<evidence type="ECO:0000313" key="2">
    <source>
        <dbReference type="EMBL" id="CAE0670553.1"/>
    </source>
</evidence>
<evidence type="ECO:0000313" key="4">
    <source>
        <dbReference type="EMBL" id="CAE0670556.1"/>
    </source>
</evidence>
<dbReference type="EMBL" id="HBIV01031117">
    <property type="protein sequence ID" value="CAE0670553.1"/>
    <property type="molecule type" value="Transcribed_RNA"/>
</dbReference>
<reference evidence="4" key="1">
    <citation type="submission" date="2021-01" db="EMBL/GenBank/DDBJ databases">
        <authorList>
            <person name="Corre E."/>
            <person name="Pelletier E."/>
            <person name="Niang G."/>
            <person name="Scheremetjew M."/>
            <person name="Finn R."/>
            <person name="Kale V."/>
            <person name="Holt S."/>
            <person name="Cochrane G."/>
            <person name="Meng A."/>
            <person name="Brown T."/>
            <person name="Cohen L."/>
        </authorList>
    </citation>
    <scope>NUCLEOTIDE SEQUENCE</scope>
    <source>
        <strain evidence="4">CCCM811</strain>
    </source>
</reference>
<protein>
    <submittedName>
        <fullName evidence="4">Uncharacterized protein</fullName>
    </submittedName>
</protein>
<organism evidence="4">
    <name type="scientific">Lotharella globosa</name>
    <dbReference type="NCBI Taxonomy" id="91324"/>
    <lineage>
        <taxon>Eukaryota</taxon>
        <taxon>Sar</taxon>
        <taxon>Rhizaria</taxon>
        <taxon>Cercozoa</taxon>
        <taxon>Chlorarachniophyceae</taxon>
        <taxon>Lotharella</taxon>
    </lineage>
</organism>
<evidence type="ECO:0000313" key="6">
    <source>
        <dbReference type="EMBL" id="CAE0670558.1"/>
    </source>
</evidence>
<evidence type="ECO:0000313" key="5">
    <source>
        <dbReference type="EMBL" id="CAE0670557.1"/>
    </source>
</evidence>
<dbReference type="AlphaFoldDB" id="A0A6V3PPX0"/>
<evidence type="ECO:0000256" key="1">
    <source>
        <dbReference type="SAM" id="MobiDB-lite"/>
    </source>
</evidence>
<dbReference type="EMBL" id="HBIV01031120">
    <property type="protein sequence ID" value="CAE0670556.1"/>
    <property type="molecule type" value="Transcribed_RNA"/>
</dbReference>
<sequence length="423" mass="47065">MAAEFLLGRFKPATIRHYNRGWRNISKAYAEQNGDQSSDVRGAEPICEALTDTLLHLAAALAKSEAGFSKYSHAAAAIAHVMDALRRKGSKMLTNTSKAFSSANPPSAKHSTTPDIHEFLDIVATMQGGEKAARAKCAALLLLLGTKRPSDITRVFIHPLTLKFDVVQFPTPSWCPRPDDNLKDMVRLLGFALQRKRTGFLRMHIRPFKPKTCNSKKSHFGDWTEFVEYTSDANLCPVRATLQCMQFTHSLQKRKGMKLDKGFTMLQANSKAIPASTLMLSLNGESREAIKATTLSGIIGRTLLTPLQITTKYTPYVTRSCSASHLIAYGVDKAVVLHRGSWASDSAFEKYYRVQLLPRIDPQRLSDALPPEWKILRAHSLLKTSATAFMSLSRSAKRNSNSMRLSLRSSKRQRGRRSSLANL</sequence>
<dbReference type="EMBL" id="HBIV01031127">
    <property type="protein sequence ID" value="CAE0670561.1"/>
    <property type="molecule type" value="Transcribed_RNA"/>
</dbReference>
<accession>A0A6V3PPX0</accession>
<dbReference type="EMBL" id="HBIV01031121">
    <property type="protein sequence ID" value="CAE0670557.1"/>
    <property type="molecule type" value="Transcribed_RNA"/>
</dbReference>
<feature type="region of interest" description="Disordered" evidence="1">
    <location>
        <begin position="400"/>
        <end position="423"/>
    </location>
</feature>